<evidence type="ECO:0000256" key="4">
    <source>
        <dbReference type="ARBA" id="ARBA00022692"/>
    </source>
</evidence>
<comment type="similarity">
    <text evidence="3">Belongs to the peptidase M50B family.</text>
</comment>
<keyword evidence="5 7" id="KW-1133">Transmembrane helix</keyword>
<dbReference type="AlphaFoldDB" id="C8WYJ5"/>
<reference evidence="9 10" key="2">
    <citation type="journal article" date="2010" name="Stand. Genomic Sci.">
        <title>Complete genome sequence of Alicyclobacillus acidocaldarius type strain (104-IA).</title>
        <authorList>
            <person name="Mavromatis K."/>
            <person name="Sikorski J."/>
            <person name="Lapidus A."/>
            <person name="Glavina Del Rio T."/>
            <person name="Copeland A."/>
            <person name="Tice H."/>
            <person name="Cheng J.F."/>
            <person name="Lucas S."/>
            <person name="Chen F."/>
            <person name="Nolan M."/>
            <person name="Bruce D."/>
            <person name="Goodwin L."/>
            <person name="Pitluck S."/>
            <person name="Ivanova N."/>
            <person name="Ovchinnikova G."/>
            <person name="Pati A."/>
            <person name="Chen A."/>
            <person name="Palaniappan K."/>
            <person name="Land M."/>
            <person name="Hauser L."/>
            <person name="Chang Y.J."/>
            <person name="Jeffries C.D."/>
            <person name="Chain P."/>
            <person name="Meincke L."/>
            <person name="Sims D."/>
            <person name="Chertkov O."/>
            <person name="Han C."/>
            <person name="Brettin T."/>
            <person name="Detter J.C."/>
            <person name="Wahrenburg C."/>
            <person name="Rohde M."/>
            <person name="Pukall R."/>
            <person name="Goker M."/>
            <person name="Bristow J."/>
            <person name="Eisen J.A."/>
            <person name="Markowitz V."/>
            <person name="Hugenholtz P."/>
            <person name="Klenk H.P."/>
            <person name="Kyrpides N.C."/>
        </authorList>
    </citation>
    <scope>NUCLEOTIDE SEQUENCE [LARGE SCALE GENOMIC DNA]</scope>
    <source>
        <strain evidence="10">ATCC 27009 / DSM 446 / BCRC 14685 / JCM 5260 / KCTC 1825 / NBRC 15652 / NCIMB 11725 / NRRL B-14509 / 104-IA</strain>
        <plasmid evidence="9 10">pAACI02</plasmid>
    </source>
</reference>
<comment type="subcellular location">
    <subcellularLocation>
        <location evidence="2">Membrane</location>
        <topology evidence="2">Multi-pass membrane protein</topology>
    </subcellularLocation>
</comment>
<keyword evidence="4 7" id="KW-0812">Transmembrane</keyword>
<evidence type="ECO:0000313" key="10">
    <source>
        <dbReference type="Proteomes" id="UP000001917"/>
    </source>
</evidence>
<feature type="transmembrane region" description="Helical" evidence="7">
    <location>
        <begin position="101"/>
        <end position="121"/>
    </location>
</feature>
<name>C8WYJ5_ALIAD</name>
<dbReference type="RefSeq" id="WP_012812206.1">
    <property type="nucleotide sequence ID" value="NC_013207.1"/>
</dbReference>
<evidence type="ECO:0000256" key="6">
    <source>
        <dbReference type="ARBA" id="ARBA00023136"/>
    </source>
</evidence>
<dbReference type="KEGG" id="aac:Aaci_3093"/>
<gene>
    <name evidence="9" type="ordered locus">Aaci_3093</name>
</gene>
<evidence type="ECO:0000256" key="3">
    <source>
        <dbReference type="ARBA" id="ARBA00007931"/>
    </source>
</evidence>
<accession>C8WYJ5</accession>
<proteinExistence type="inferred from homology"/>
<feature type="transmembrane region" description="Helical" evidence="7">
    <location>
        <begin position="71"/>
        <end position="89"/>
    </location>
</feature>
<dbReference type="EMBL" id="CP001729">
    <property type="protein sequence ID" value="ACV60089.1"/>
    <property type="molecule type" value="Genomic_DNA"/>
</dbReference>
<geneLocation type="plasmid" evidence="9 10">
    <name>pAACI02</name>
</geneLocation>
<keyword evidence="9" id="KW-0614">Plasmid</keyword>
<dbReference type="InterPro" id="IPR008915">
    <property type="entry name" value="Peptidase_M50"/>
</dbReference>
<dbReference type="GO" id="GO:0006508">
    <property type="term" value="P:proteolysis"/>
    <property type="evidence" value="ECO:0007669"/>
    <property type="project" value="InterPro"/>
</dbReference>
<dbReference type="Pfam" id="PF02163">
    <property type="entry name" value="Peptidase_M50"/>
    <property type="match status" value="1"/>
</dbReference>
<protein>
    <recommendedName>
        <fullName evidence="8">Peptidase M50 domain-containing protein</fullName>
    </recommendedName>
</protein>
<sequence length="127" mass="14011">MTLEQTARVILLAVALAVLSHELGHACAAWLVGARVCRFRYGWGPILVRLGVLEWRLLPIAGAVETERVDGWREFVIALGGVFGQWIAWPLVEILSPMVGVWVWILCVLGTVRLVALLIMAGKEKTP</sequence>
<comment type="cofactor">
    <cofactor evidence="1">
        <name>Zn(2+)</name>
        <dbReference type="ChEBI" id="CHEBI:29105"/>
    </cofactor>
</comment>
<keyword evidence="6 7" id="KW-0472">Membrane</keyword>
<dbReference type="GO" id="GO:0016020">
    <property type="term" value="C:membrane"/>
    <property type="evidence" value="ECO:0007669"/>
    <property type="project" value="UniProtKB-SubCell"/>
</dbReference>
<reference evidence="10" key="1">
    <citation type="submission" date="2009-09" db="EMBL/GenBank/DDBJ databases">
        <title>The complete plasmid2 of Alicyclobacillus acidocaldarius subsp. acidocaldarius DSM 446.</title>
        <authorList>
            <consortium name="US DOE Joint Genome Institute (JGI-PGF)"/>
            <person name="Lucas S."/>
            <person name="Copeland A."/>
            <person name="Lapidus A."/>
            <person name="Glavina del Rio T."/>
            <person name="Dalin E."/>
            <person name="Tice H."/>
            <person name="Bruce D."/>
            <person name="Goodwin L."/>
            <person name="Pitluck S."/>
            <person name="Kyrpides N."/>
            <person name="Mavromatis K."/>
            <person name="Ivanova N."/>
            <person name="Ovchinnikova G."/>
            <person name="Chertkov O."/>
            <person name="Sims D."/>
            <person name="Brettin T."/>
            <person name="Detter J.C."/>
            <person name="Han C."/>
            <person name="Larimer F."/>
            <person name="Land M."/>
            <person name="Hauser L."/>
            <person name="Markowitz V."/>
            <person name="Cheng J.-F."/>
            <person name="Hugenholtz P."/>
            <person name="Woyke T."/>
            <person name="Wu D."/>
            <person name="Pukall R."/>
            <person name="Klenk H.-P."/>
            <person name="Eisen J.A."/>
        </authorList>
    </citation>
    <scope>NUCLEOTIDE SEQUENCE [LARGE SCALE GENOMIC DNA]</scope>
    <source>
        <strain evidence="10">ATCC 27009 / DSM 446 / BCRC 14685 / JCM 5260 / KCTC 1825 / NBRC 15652 / NCIMB 11725 / NRRL B-14509 / 104-IA</strain>
        <plasmid evidence="10">pAACI02</plasmid>
    </source>
</reference>
<evidence type="ECO:0000256" key="1">
    <source>
        <dbReference type="ARBA" id="ARBA00001947"/>
    </source>
</evidence>
<organism evidence="9 10">
    <name type="scientific">Alicyclobacillus acidocaldarius subsp. acidocaldarius (strain ATCC 27009 / DSM 446 / BCRC 14685 / JCM 5260 / KCTC 1825 / NBRC 15652 / NCIMB 11725 / NRRL B-14509 / 104-IA)</name>
    <name type="common">Bacillus acidocaldarius</name>
    <dbReference type="NCBI Taxonomy" id="521098"/>
    <lineage>
        <taxon>Bacteria</taxon>
        <taxon>Bacillati</taxon>
        <taxon>Bacillota</taxon>
        <taxon>Bacilli</taxon>
        <taxon>Bacillales</taxon>
        <taxon>Alicyclobacillaceae</taxon>
        <taxon>Alicyclobacillus</taxon>
    </lineage>
</organism>
<feature type="domain" description="Peptidase M50" evidence="8">
    <location>
        <begin position="10"/>
        <end position="83"/>
    </location>
</feature>
<dbReference type="Proteomes" id="UP000001917">
    <property type="component" value="Plasmid pAACI02"/>
</dbReference>
<evidence type="ECO:0000256" key="5">
    <source>
        <dbReference type="ARBA" id="ARBA00022989"/>
    </source>
</evidence>
<evidence type="ECO:0000256" key="7">
    <source>
        <dbReference type="SAM" id="Phobius"/>
    </source>
</evidence>
<keyword evidence="10" id="KW-1185">Reference proteome</keyword>
<evidence type="ECO:0000259" key="8">
    <source>
        <dbReference type="Pfam" id="PF02163"/>
    </source>
</evidence>
<evidence type="ECO:0000256" key="2">
    <source>
        <dbReference type="ARBA" id="ARBA00004141"/>
    </source>
</evidence>
<evidence type="ECO:0000313" key="9">
    <source>
        <dbReference type="EMBL" id="ACV60089.1"/>
    </source>
</evidence>
<dbReference type="HOGENOM" id="CLU_1999063_0_0_9"/>